<dbReference type="GO" id="GO:0005886">
    <property type="term" value="C:plasma membrane"/>
    <property type="evidence" value="ECO:0007669"/>
    <property type="project" value="UniProtKB-SubCell"/>
</dbReference>
<evidence type="ECO:0000256" key="10">
    <source>
        <dbReference type="ARBA" id="ARBA00023065"/>
    </source>
</evidence>
<dbReference type="OrthoDB" id="9803416at2"/>
<evidence type="ECO:0000313" key="14">
    <source>
        <dbReference type="EMBL" id="RST30025.1"/>
    </source>
</evidence>
<reference evidence="14 15" key="1">
    <citation type="submission" date="2018-12" db="EMBL/GenBank/DDBJ databases">
        <title>Sphingomonas sp. HMF7854 Genome sequencing and assembly.</title>
        <authorList>
            <person name="Cha I."/>
            <person name="Kang H."/>
            <person name="Kim H."/>
            <person name="Kang J."/>
            <person name="Joh K."/>
        </authorList>
    </citation>
    <scope>NUCLEOTIDE SEQUENCE [LARGE SCALE GENOMIC DNA]</scope>
    <source>
        <strain evidence="14 15">HMF7854</strain>
    </source>
</reference>
<dbReference type="GO" id="GO:0015095">
    <property type="term" value="F:magnesium ion transmembrane transporter activity"/>
    <property type="evidence" value="ECO:0007669"/>
    <property type="project" value="TreeGrafter"/>
</dbReference>
<dbReference type="GO" id="GO:0015087">
    <property type="term" value="F:cobalt ion transmembrane transporter activity"/>
    <property type="evidence" value="ECO:0007669"/>
    <property type="project" value="TreeGrafter"/>
</dbReference>
<keyword evidence="7 13" id="KW-0812">Transmembrane</keyword>
<accession>A0A429V7V6</accession>
<dbReference type="InterPro" id="IPR045863">
    <property type="entry name" value="CorA_TM1_TM2"/>
</dbReference>
<dbReference type="InterPro" id="IPR002523">
    <property type="entry name" value="MgTranspt_CorA/ZnTranspt_ZntB"/>
</dbReference>
<evidence type="ECO:0000256" key="3">
    <source>
        <dbReference type="ARBA" id="ARBA00019439"/>
    </source>
</evidence>
<dbReference type="Gene3D" id="1.20.58.340">
    <property type="entry name" value="Magnesium transport protein CorA, transmembrane region"/>
    <property type="match status" value="1"/>
</dbReference>
<dbReference type="Proteomes" id="UP000274661">
    <property type="component" value="Unassembled WGS sequence"/>
</dbReference>
<dbReference type="CDD" id="cd12837">
    <property type="entry name" value="EcCorA-like_u1"/>
    <property type="match status" value="1"/>
</dbReference>
<keyword evidence="15" id="KW-1185">Reference proteome</keyword>
<evidence type="ECO:0000256" key="9">
    <source>
        <dbReference type="ARBA" id="ARBA00022989"/>
    </source>
</evidence>
<dbReference type="RefSeq" id="WP_126717860.1">
    <property type="nucleotide sequence ID" value="NZ_RWJF01000001.1"/>
</dbReference>
<dbReference type="SUPFAM" id="SSF144083">
    <property type="entry name" value="Magnesium transport protein CorA, transmembrane region"/>
    <property type="match status" value="1"/>
</dbReference>
<keyword evidence="8" id="KW-0460">Magnesium</keyword>
<protein>
    <recommendedName>
        <fullName evidence="3">Magnesium transport protein CorA</fullName>
    </recommendedName>
</protein>
<evidence type="ECO:0000256" key="4">
    <source>
        <dbReference type="ARBA" id="ARBA00022448"/>
    </source>
</evidence>
<comment type="similarity">
    <text evidence="2">Belongs to the CorA metal ion transporter (MIT) (TC 1.A.35) family.</text>
</comment>
<evidence type="ECO:0000256" key="5">
    <source>
        <dbReference type="ARBA" id="ARBA00022475"/>
    </source>
</evidence>
<comment type="catalytic activity">
    <reaction evidence="12">
        <text>Mg(2+)(in) = Mg(2+)(out)</text>
        <dbReference type="Rhea" id="RHEA:29827"/>
        <dbReference type="ChEBI" id="CHEBI:18420"/>
    </reaction>
</comment>
<name>A0A429V7V6_9SPHN</name>
<sequence>MLRSYGPGCDGGVIKAEQGVHIPDHATWIDLEEPTREEEQLVERCVGVEVPTRDEMAEIEPSSRLYEKKGALYLTLSTLFGVDEGHPTAEPITFVLTRDRLVTVRYATPKPIRSFSDHVFREPELARTALGTLTNLLDVIIERLADEIENVGGEYETISDRIFRSDVATSRRIPTDKLQVLILRVGRAQSLLARIRETAVSTARLLSFLGASARLHEKGEEGALDHVRSLAADVSSLVDHSTFLSGNITFLLDAALGLIGIEQNAAMKLFSWAAVVFLPPTLIAGIYGMNFEHIPELKWLYGYPWALGLMLLSGIGPYFYFRRRGWI</sequence>
<dbReference type="FunFam" id="1.20.58.340:FF:000001">
    <property type="entry name" value="Magnesium transport protein CorA"/>
    <property type="match status" value="1"/>
</dbReference>
<feature type="transmembrane region" description="Helical" evidence="13">
    <location>
        <begin position="301"/>
        <end position="321"/>
    </location>
</feature>
<keyword evidence="6" id="KW-0997">Cell inner membrane</keyword>
<keyword evidence="10" id="KW-0406">Ion transport</keyword>
<dbReference type="PANTHER" id="PTHR47685">
    <property type="entry name" value="MAGNESIUM TRANSPORT PROTEIN CORA"/>
    <property type="match status" value="1"/>
</dbReference>
<keyword evidence="11 13" id="KW-0472">Membrane</keyword>
<dbReference type="GO" id="GO:0015099">
    <property type="term" value="F:nickel cation transmembrane transporter activity"/>
    <property type="evidence" value="ECO:0007669"/>
    <property type="project" value="TreeGrafter"/>
</dbReference>
<dbReference type="Gene3D" id="3.30.460.20">
    <property type="entry name" value="CorA soluble domain-like"/>
    <property type="match status" value="1"/>
</dbReference>
<keyword evidence="9 13" id="KW-1133">Transmembrane helix</keyword>
<keyword evidence="5" id="KW-1003">Cell membrane</keyword>
<dbReference type="EMBL" id="RWJF01000001">
    <property type="protein sequence ID" value="RST30025.1"/>
    <property type="molecule type" value="Genomic_DNA"/>
</dbReference>
<evidence type="ECO:0000256" key="8">
    <source>
        <dbReference type="ARBA" id="ARBA00022842"/>
    </source>
</evidence>
<dbReference type="Pfam" id="PF01544">
    <property type="entry name" value="CorA"/>
    <property type="match status" value="1"/>
</dbReference>
<comment type="subcellular location">
    <subcellularLocation>
        <location evidence="1">Cell inner membrane</location>
        <topology evidence="1">Multi-pass membrane protein</topology>
    </subcellularLocation>
</comment>
<dbReference type="AlphaFoldDB" id="A0A429V7V6"/>
<evidence type="ECO:0000256" key="6">
    <source>
        <dbReference type="ARBA" id="ARBA00022519"/>
    </source>
</evidence>
<dbReference type="SUPFAM" id="SSF143865">
    <property type="entry name" value="CorA soluble domain-like"/>
    <property type="match status" value="1"/>
</dbReference>
<dbReference type="PANTHER" id="PTHR47685:SF1">
    <property type="entry name" value="MAGNESIUM TRANSPORT PROTEIN CORA"/>
    <property type="match status" value="1"/>
</dbReference>
<evidence type="ECO:0000313" key="15">
    <source>
        <dbReference type="Proteomes" id="UP000274661"/>
    </source>
</evidence>
<comment type="caution">
    <text evidence="14">The sequence shown here is derived from an EMBL/GenBank/DDBJ whole genome shotgun (WGS) entry which is preliminary data.</text>
</comment>
<evidence type="ECO:0000256" key="7">
    <source>
        <dbReference type="ARBA" id="ARBA00022692"/>
    </source>
</evidence>
<organism evidence="14 15">
    <name type="scientific">Sphingomonas ginkgonis</name>
    <dbReference type="NCBI Taxonomy" id="2315330"/>
    <lineage>
        <taxon>Bacteria</taxon>
        <taxon>Pseudomonadati</taxon>
        <taxon>Pseudomonadota</taxon>
        <taxon>Alphaproteobacteria</taxon>
        <taxon>Sphingomonadales</taxon>
        <taxon>Sphingomonadaceae</taxon>
        <taxon>Sphingomonas</taxon>
    </lineage>
</organism>
<evidence type="ECO:0000256" key="2">
    <source>
        <dbReference type="ARBA" id="ARBA00009765"/>
    </source>
</evidence>
<evidence type="ECO:0000256" key="13">
    <source>
        <dbReference type="SAM" id="Phobius"/>
    </source>
</evidence>
<dbReference type="InterPro" id="IPR045861">
    <property type="entry name" value="CorA_cytoplasmic_dom"/>
</dbReference>
<gene>
    <name evidence="14" type="ORF">HMF7854_03665</name>
</gene>
<dbReference type="InterPro" id="IPR050829">
    <property type="entry name" value="CorA_MIT"/>
</dbReference>
<evidence type="ECO:0000256" key="1">
    <source>
        <dbReference type="ARBA" id="ARBA00004429"/>
    </source>
</evidence>
<evidence type="ECO:0000256" key="11">
    <source>
        <dbReference type="ARBA" id="ARBA00023136"/>
    </source>
</evidence>
<keyword evidence="4" id="KW-0813">Transport</keyword>
<feature type="transmembrane region" description="Helical" evidence="13">
    <location>
        <begin position="269"/>
        <end position="289"/>
    </location>
</feature>
<evidence type="ECO:0000256" key="12">
    <source>
        <dbReference type="ARBA" id="ARBA00034269"/>
    </source>
</evidence>
<proteinExistence type="inferred from homology"/>